<feature type="transmembrane region" description="Helical" evidence="2">
    <location>
        <begin position="53"/>
        <end position="72"/>
    </location>
</feature>
<dbReference type="InterPro" id="IPR018750">
    <property type="entry name" value="DUF2306_membrane"/>
</dbReference>
<dbReference type="Proteomes" id="UP000199111">
    <property type="component" value="Unassembled WGS sequence"/>
</dbReference>
<keyword evidence="2" id="KW-1133">Transmembrane helix</keyword>
<gene>
    <name evidence="3" type="ORF">SAMN05216275_11471</name>
</gene>
<feature type="compositionally biased region" description="Low complexity" evidence="1">
    <location>
        <begin position="20"/>
        <end position="45"/>
    </location>
</feature>
<dbReference type="AlphaFoldDB" id="A0A1I3VIJ7"/>
<keyword evidence="2" id="KW-0472">Membrane</keyword>
<feature type="transmembrane region" description="Helical" evidence="2">
    <location>
        <begin position="92"/>
        <end position="113"/>
    </location>
</feature>
<organism evidence="3 4">
    <name type="scientific">Streptosporangium canum</name>
    <dbReference type="NCBI Taxonomy" id="324952"/>
    <lineage>
        <taxon>Bacteria</taxon>
        <taxon>Bacillati</taxon>
        <taxon>Actinomycetota</taxon>
        <taxon>Actinomycetes</taxon>
        <taxon>Streptosporangiales</taxon>
        <taxon>Streptosporangiaceae</taxon>
        <taxon>Streptosporangium</taxon>
    </lineage>
</organism>
<evidence type="ECO:0000256" key="1">
    <source>
        <dbReference type="SAM" id="MobiDB-lite"/>
    </source>
</evidence>
<reference evidence="4" key="1">
    <citation type="submission" date="2016-10" db="EMBL/GenBank/DDBJ databases">
        <authorList>
            <person name="Varghese N."/>
            <person name="Submissions S."/>
        </authorList>
    </citation>
    <scope>NUCLEOTIDE SEQUENCE [LARGE SCALE GENOMIC DNA]</scope>
    <source>
        <strain evidence="4">CGMCC 4.2126</strain>
    </source>
</reference>
<name>A0A1I3VIJ7_9ACTN</name>
<feature type="transmembrane region" description="Helical" evidence="2">
    <location>
        <begin position="164"/>
        <end position="184"/>
    </location>
</feature>
<protein>
    <submittedName>
        <fullName evidence="3">Uncharacterized membrane protein</fullName>
    </submittedName>
</protein>
<evidence type="ECO:0000313" key="4">
    <source>
        <dbReference type="Proteomes" id="UP000199111"/>
    </source>
</evidence>
<evidence type="ECO:0000313" key="3">
    <source>
        <dbReference type="EMBL" id="SFJ93961.1"/>
    </source>
</evidence>
<keyword evidence="2" id="KW-0812">Transmembrane</keyword>
<accession>A0A1I3VIJ7</accession>
<dbReference type="EMBL" id="FOQY01000014">
    <property type="protein sequence ID" value="SFJ93961.1"/>
    <property type="molecule type" value="Genomic_DNA"/>
</dbReference>
<feature type="transmembrane region" description="Helical" evidence="2">
    <location>
        <begin position="196"/>
        <end position="220"/>
    </location>
</feature>
<sequence length="267" mass="28920">MSRRRLSRHDRVMTDENLTGRPRSPQSPRSGRPADGRNTAGTSAAATSTRADWLVPAALIVLGAVPVIAGAARLTELTSGAEITPENARFFAVPLPVVLHILGATLYGVLGAFQFAPGFRRRRPGWHRVAGRVLVPCGLVAALSGLWMTLLYPRPVGDGDLLAGFRLLFGSAMVLCIVLGFAAIRRRNVARHRAWMIRGYAIGLGAGTQALTHLFWFLIFGPPGEFPRALLVAAGWVINLAVAEWIIRRRSARPASHPAQFLTRLVS</sequence>
<feature type="transmembrane region" description="Helical" evidence="2">
    <location>
        <begin position="226"/>
        <end position="247"/>
    </location>
</feature>
<proteinExistence type="predicted"/>
<feature type="region of interest" description="Disordered" evidence="1">
    <location>
        <begin position="1"/>
        <end position="45"/>
    </location>
</feature>
<feature type="transmembrane region" description="Helical" evidence="2">
    <location>
        <begin position="133"/>
        <end position="152"/>
    </location>
</feature>
<evidence type="ECO:0000256" key="2">
    <source>
        <dbReference type="SAM" id="Phobius"/>
    </source>
</evidence>
<dbReference type="Pfam" id="PF10067">
    <property type="entry name" value="DUF2306"/>
    <property type="match status" value="1"/>
</dbReference>
<keyword evidence="4" id="KW-1185">Reference proteome</keyword>